<protein>
    <submittedName>
        <fullName evidence="1">Uncharacterized protein</fullName>
    </submittedName>
</protein>
<name>A0AA88E6E8_FICCA</name>
<dbReference type="EMBL" id="BTGU01000738">
    <property type="protein sequence ID" value="GMN68957.1"/>
    <property type="molecule type" value="Genomic_DNA"/>
</dbReference>
<comment type="caution">
    <text evidence="1">The sequence shown here is derived from an EMBL/GenBank/DDBJ whole genome shotgun (WGS) entry which is preliminary data.</text>
</comment>
<gene>
    <name evidence="1" type="ORF">TIFTF001_038004</name>
</gene>
<accession>A0AA88E6E8</accession>
<dbReference type="AlphaFoldDB" id="A0AA88E6E8"/>
<dbReference type="Proteomes" id="UP001187192">
    <property type="component" value="Unassembled WGS sequence"/>
</dbReference>
<proteinExistence type="predicted"/>
<organism evidence="1 2">
    <name type="scientific">Ficus carica</name>
    <name type="common">Common fig</name>
    <dbReference type="NCBI Taxonomy" id="3494"/>
    <lineage>
        <taxon>Eukaryota</taxon>
        <taxon>Viridiplantae</taxon>
        <taxon>Streptophyta</taxon>
        <taxon>Embryophyta</taxon>
        <taxon>Tracheophyta</taxon>
        <taxon>Spermatophyta</taxon>
        <taxon>Magnoliopsida</taxon>
        <taxon>eudicotyledons</taxon>
        <taxon>Gunneridae</taxon>
        <taxon>Pentapetalae</taxon>
        <taxon>rosids</taxon>
        <taxon>fabids</taxon>
        <taxon>Rosales</taxon>
        <taxon>Moraceae</taxon>
        <taxon>Ficeae</taxon>
        <taxon>Ficus</taxon>
    </lineage>
</organism>
<evidence type="ECO:0000313" key="2">
    <source>
        <dbReference type="Proteomes" id="UP001187192"/>
    </source>
</evidence>
<evidence type="ECO:0000313" key="1">
    <source>
        <dbReference type="EMBL" id="GMN68957.1"/>
    </source>
</evidence>
<sequence length="70" mass="7831">MPTRRTPKLSKLRSAIALGFGTATLSHGAYRHCSTGCGHYSARSQSFFGKRIFVLLRVFKIEKGARAMHY</sequence>
<reference evidence="1" key="1">
    <citation type="submission" date="2023-07" db="EMBL/GenBank/DDBJ databases">
        <title>draft genome sequence of fig (Ficus carica).</title>
        <authorList>
            <person name="Takahashi T."/>
            <person name="Nishimura K."/>
        </authorList>
    </citation>
    <scope>NUCLEOTIDE SEQUENCE</scope>
</reference>
<keyword evidence="2" id="KW-1185">Reference proteome</keyword>